<dbReference type="Proteomes" id="UP000680279">
    <property type="component" value="Unassembled WGS sequence"/>
</dbReference>
<feature type="chain" id="PRO_5046809533" evidence="2">
    <location>
        <begin position="25"/>
        <end position="208"/>
    </location>
</feature>
<proteinExistence type="predicted"/>
<protein>
    <submittedName>
        <fullName evidence="3">Lipoprotein YdeJ</fullName>
    </submittedName>
</protein>
<organism evidence="3 4">
    <name type="scientific">Siminovitchia fordii</name>
    <dbReference type="NCBI Taxonomy" id="254759"/>
    <lineage>
        <taxon>Bacteria</taxon>
        <taxon>Bacillati</taxon>
        <taxon>Bacillota</taxon>
        <taxon>Bacilli</taxon>
        <taxon>Bacillales</taxon>
        <taxon>Bacillaceae</taxon>
        <taxon>Siminovitchia</taxon>
    </lineage>
</organism>
<evidence type="ECO:0000313" key="4">
    <source>
        <dbReference type="Proteomes" id="UP000680279"/>
    </source>
</evidence>
<evidence type="ECO:0000256" key="2">
    <source>
        <dbReference type="SAM" id="SignalP"/>
    </source>
</evidence>
<reference evidence="3 4" key="1">
    <citation type="submission" date="2021-03" db="EMBL/GenBank/DDBJ databases">
        <title>Antimicrobial resistance genes in bacteria isolated from Japanese honey, and their potential for conferring macrolide and lincosamide resistance in the American foulbrood pathogen Paenibacillus larvae.</title>
        <authorList>
            <person name="Okamoto M."/>
            <person name="Kumagai M."/>
            <person name="Kanamori H."/>
            <person name="Takamatsu D."/>
        </authorList>
    </citation>
    <scope>NUCLEOTIDE SEQUENCE [LARGE SCALE GENOMIC DNA]</scope>
    <source>
        <strain evidence="3 4">J1TS3</strain>
    </source>
</reference>
<feature type="region of interest" description="Disordered" evidence="1">
    <location>
        <begin position="28"/>
        <end position="68"/>
    </location>
</feature>
<keyword evidence="2" id="KW-0732">Signal</keyword>
<dbReference type="PROSITE" id="PS51257">
    <property type="entry name" value="PROKAR_LIPOPROTEIN"/>
    <property type="match status" value="1"/>
</dbReference>
<keyword evidence="3" id="KW-0449">Lipoprotein</keyword>
<gene>
    <name evidence="3" type="primary">ydeJ</name>
    <name evidence="3" type="ORF">J1TS3_27720</name>
</gene>
<keyword evidence="4" id="KW-1185">Reference proteome</keyword>
<comment type="caution">
    <text evidence="3">The sequence shown here is derived from an EMBL/GenBank/DDBJ whole genome shotgun (WGS) entry which is preliminary data.</text>
</comment>
<accession>A0ABQ4K7C0</accession>
<evidence type="ECO:0000256" key="1">
    <source>
        <dbReference type="SAM" id="MobiDB-lite"/>
    </source>
</evidence>
<sequence>MKKLINIFYCSVALFVFVPLLVGCSDGKNEESKTVPSENVSVSKSEKELDDMEEGNLTDKKIDESESTHTYNIEEEDALSEYSSQEIEYARVWLQLGPNQEVDELNVSYIPAGEPINPDDDTSASYPEDVIQLAGSRLVDGAVTYSGNGDGTINVYNVPLRWESPADVDNDFMKEYTEGILENTELVSIEPGDNEKIVELIGMLNVHY</sequence>
<dbReference type="EMBL" id="BOQT01000010">
    <property type="protein sequence ID" value="GIN21638.1"/>
    <property type="molecule type" value="Genomic_DNA"/>
</dbReference>
<dbReference type="RefSeq" id="WP_212963408.1">
    <property type="nucleotide sequence ID" value="NZ_BOQT01000010.1"/>
</dbReference>
<evidence type="ECO:0000313" key="3">
    <source>
        <dbReference type="EMBL" id="GIN21638.1"/>
    </source>
</evidence>
<feature type="compositionally biased region" description="Basic and acidic residues" evidence="1">
    <location>
        <begin position="57"/>
        <end position="67"/>
    </location>
</feature>
<feature type="signal peptide" evidence="2">
    <location>
        <begin position="1"/>
        <end position="24"/>
    </location>
</feature>
<name>A0ABQ4K7C0_9BACI</name>